<protein>
    <submittedName>
        <fullName evidence="1">Uncharacterized protein</fullName>
    </submittedName>
</protein>
<keyword evidence="2" id="KW-1185">Reference proteome</keyword>
<dbReference type="AlphaFoldDB" id="A0A5E4Q6J9"/>
<organism evidence="1 2">
    <name type="scientific">Leptidea sinapis</name>
    <dbReference type="NCBI Taxonomy" id="189913"/>
    <lineage>
        <taxon>Eukaryota</taxon>
        <taxon>Metazoa</taxon>
        <taxon>Ecdysozoa</taxon>
        <taxon>Arthropoda</taxon>
        <taxon>Hexapoda</taxon>
        <taxon>Insecta</taxon>
        <taxon>Pterygota</taxon>
        <taxon>Neoptera</taxon>
        <taxon>Endopterygota</taxon>
        <taxon>Lepidoptera</taxon>
        <taxon>Glossata</taxon>
        <taxon>Ditrysia</taxon>
        <taxon>Papilionoidea</taxon>
        <taxon>Pieridae</taxon>
        <taxon>Dismorphiinae</taxon>
        <taxon>Leptidea</taxon>
    </lineage>
</organism>
<proteinExistence type="predicted"/>
<sequence>MDLCIQRRKEERKTILVCYTYSHCIYHG</sequence>
<dbReference type="EMBL" id="FZQP02001338">
    <property type="protein sequence ID" value="VVC92605.1"/>
    <property type="molecule type" value="Genomic_DNA"/>
</dbReference>
<gene>
    <name evidence="1" type="ORF">LSINAPIS_LOCUS5009</name>
</gene>
<dbReference type="Proteomes" id="UP000324832">
    <property type="component" value="Unassembled WGS sequence"/>
</dbReference>
<evidence type="ECO:0000313" key="2">
    <source>
        <dbReference type="Proteomes" id="UP000324832"/>
    </source>
</evidence>
<name>A0A5E4Q6J9_9NEOP</name>
<accession>A0A5E4Q6J9</accession>
<reference evidence="1 2" key="1">
    <citation type="submission" date="2017-07" db="EMBL/GenBank/DDBJ databases">
        <authorList>
            <person name="Talla V."/>
            <person name="Backstrom N."/>
        </authorList>
    </citation>
    <scope>NUCLEOTIDE SEQUENCE [LARGE SCALE GENOMIC DNA]</scope>
</reference>
<evidence type="ECO:0000313" key="1">
    <source>
        <dbReference type="EMBL" id="VVC92605.1"/>
    </source>
</evidence>